<feature type="region of interest" description="Disordered" evidence="1">
    <location>
        <begin position="1"/>
        <end position="22"/>
    </location>
</feature>
<organism evidence="2 3">
    <name type="scientific">Aspergillus carbonarius (strain ITEM 5010)</name>
    <dbReference type="NCBI Taxonomy" id="602072"/>
    <lineage>
        <taxon>Eukaryota</taxon>
        <taxon>Fungi</taxon>
        <taxon>Dikarya</taxon>
        <taxon>Ascomycota</taxon>
        <taxon>Pezizomycotina</taxon>
        <taxon>Eurotiomycetes</taxon>
        <taxon>Eurotiomycetidae</taxon>
        <taxon>Eurotiales</taxon>
        <taxon>Aspergillaceae</taxon>
        <taxon>Aspergillus</taxon>
        <taxon>Aspergillus subgen. Circumdati</taxon>
    </lineage>
</organism>
<evidence type="ECO:0000256" key="1">
    <source>
        <dbReference type="SAM" id="MobiDB-lite"/>
    </source>
</evidence>
<accession>A0A1R3RIG8</accession>
<feature type="compositionally biased region" description="Polar residues" evidence="1">
    <location>
        <begin position="1"/>
        <end position="14"/>
    </location>
</feature>
<protein>
    <submittedName>
        <fullName evidence="2">Uncharacterized protein</fullName>
    </submittedName>
</protein>
<keyword evidence="3" id="KW-1185">Reference proteome</keyword>
<gene>
    <name evidence="2" type="ORF">ASPCADRAFT_208783</name>
</gene>
<dbReference type="Proteomes" id="UP000188318">
    <property type="component" value="Unassembled WGS sequence"/>
</dbReference>
<evidence type="ECO:0000313" key="2">
    <source>
        <dbReference type="EMBL" id="OOF94266.1"/>
    </source>
</evidence>
<dbReference type="EMBL" id="KV907502">
    <property type="protein sequence ID" value="OOF94266.1"/>
    <property type="molecule type" value="Genomic_DNA"/>
</dbReference>
<dbReference type="AlphaFoldDB" id="A0A1R3RIG8"/>
<sequence length="114" mass="12729">MQQSQGKEGRNTQASKHKESNEGSTCYLLPYAQTKSLGVERKTKQSKQILSRIRTGFQRKVKGCSSQGRDSFVFLSKIHGLDTCKAEEKKQVDVESKQADLTVTNLAQVCVFCV</sequence>
<proteinExistence type="predicted"/>
<reference evidence="3" key="1">
    <citation type="journal article" date="2017" name="Genome Biol.">
        <title>Comparative genomics reveals high biological diversity and specific adaptations in the industrially and medically important fungal genus Aspergillus.</title>
        <authorList>
            <person name="de Vries R.P."/>
            <person name="Riley R."/>
            <person name="Wiebenga A."/>
            <person name="Aguilar-Osorio G."/>
            <person name="Amillis S."/>
            <person name="Uchima C.A."/>
            <person name="Anderluh G."/>
            <person name="Asadollahi M."/>
            <person name="Askin M."/>
            <person name="Barry K."/>
            <person name="Battaglia E."/>
            <person name="Bayram O."/>
            <person name="Benocci T."/>
            <person name="Braus-Stromeyer S.A."/>
            <person name="Caldana C."/>
            <person name="Canovas D."/>
            <person name="Cerqueira G.C."/>
            <person name="Chen F."/>
            <person name="Chen W."/>
            <person name="Choi C."/>
            <person name="Clum A."/>
            <person name="Dos Santos R.A."/>
            <person name="Damasio A.R."/>
            <person name="Diallinas G."/>
            <person name="Emri T."/>
            <person name="Fekete E."/>
            <person name="Flipphi M."/>
            <person name="Freyberg S."/>
            <person name="Gallo A."/>
            <person name="Gournas C."/>
            <person name="Habgood R."/>
            <person name="Hainaut M."/>
            <person name="Harispe M.L."/>
            <person name="Henrissat B."/>
            <person name="Hilden K.S."/>
            <person name="Hope R."/>
            <person name="Hossain A."/>
            <person name="Karabika E."/>
            <person name="Karaffa L."/>
            <person name="Karanyi Z."/>
            <person name="Krasevec N."/>
            <person name="Kuo A."/>
            <person name="Kusch H."/>
            <person name="LaButti K."/>
            <person name="Lagendijk E.L."/>
            <person name="Lapidus A."/>
            <person name="Levasseur A."/>
            <person name="Lindquist E."/>
            <person name="Lipzen A."/>
            <person name="Logrieco A.F."/>
            <person name="MacCabe A."/>
            <person name="Maekelae M.R."/>
            <person name="Malavazi I."/>
            <person name="Melin P."/>
            <person name="Meyer V."/>
            <person name="Mielnichuk N."/>
            <person name="Miskei M."/>
            <person name="Molnar A.P."/>
            <person name="Mule G."/>
            <person name="Ngan C.Y."/>
            <person name="Orejas M."/>
            <person name="Orosz E."/>
            <person name="Ouedraogo J.P."/>
            <person name="Overkamp K.M."/>
            <person name="Park H.-S."/>
            <person name="Perrone G."/>
            <person name="Piumi F."/>
            <person name="Punt P.J."/>
            <person name="Ram A.F."/>
            <person name="Ramon A."/>
            <person name="Rauscher S."/>
            <person name="Record E."/>
            <person name="Riano-Pachon D.M."/>
            <person name="Robert V."/>
            <person name="Roehrig J."/>
            <person name="Ruller R."/>
            <person name="Salamov A."/>
            <person name="Salih N.S."/>
            <person name="Samson R.A."/>
            <person name="Sandor E."/>
            <person name="Sanguinetti M."/>
            <person name="Schuetze T."/>
            <person name="Sepcic K."/>
            <person name="Shelest E."/>
            <person name="Sherlock G."/>
            <person name="Sophianopoulou V."/>
            <person name="Squina F.M."/>
            <person name="Sun H."/>
            <person name="Susca A."/>
            <person name="Todd R.B."/>
            <person name="Tsang A."/>
            <person name="Unkles S.E."/>
            <person name="van de Wiele N."/>
            <person name="van Rossen-Uffink D."/>
            <person name="Oliveira J.V."/>
            <person name="Vesth T.C."/>
            <person name="Visser J."/>
            <person name="Yu J.-H."/>
            <person name="Zhou M."/>
            <person name="Andersen M.R."/>
            <person name="Archer D.B."/>
            <person name="Baker S.E."/>
            <person name="Benoit I."/>
            <person name="Brakhage A.A."/>
            <person name="Braus G.H."/>
            <person name="Fischer R."/>
            <person name="Frisvad J.C."/>
            <person name="Goldman G.H."/>
            <person name="Houbraken J."/>
            <person name="Oakley B."/>
            <person name="Pocsi I."/>
            <person name="Scazzocchio C."/>
            <person name="Seiboth B."/>
            <person name="vanKuyk P.A."/>
            <person name="Wortman J."/>
            <person name="Dyer P.S."/>
            <person name="Grigoriev I.V."/>
        </authorList>
    </citation>
    <scope>NUCLEOTIDE SEQUENCE [LARGE SCALE GENOMIC DNA]</scope>
    <source>
        <strain evidence="3">ITEM 5010</strain>
    </source>
</reference>
<evidence type="ECO:0000313" key="3">
    <source>
        <dbReference type="Proteomes" id="UP000188318"/>
    </source>
</evidence>
<dbReference type="VEuPathDB" id="FungiDB:ASPCADRAFT_208783"/>
<name>A0A1R3RIG8_ASPC5</name>